<evidence type="ECO:0000313" key="1">
    <source>
        <dbReference type="EMBL" id="EFL29387.1"/>
    </source>
</evidence>
<name>D9WWV9_9ACTN</name>
<gene>
    <name evidence="1" type="ORF">SSOG_09101</name>
</gene>
<evidence type="ECO:0000313" key="2">
    <source>
        <dbReference type="Proteomes" id="UP000003963"/>
    </source>
</evidence>
<dbReference type="AlphaFoldDB" id="D9WWV9"/>
<dbReference type="HOGENOM" id="CLU_133305_0_0_11"/>
<dbReference type="EMBL" id="GG657755">
    <property type="protein sequence ID" value="EFL29387.1"/>
    <property type="molecule type" value="Genomic_DNA"/>
</dbReference>
<sequence>MRETTSAFRDQHMEDARQYGQLGDIIKSRLEQQTIDGDGRFSARFRARKVSRQVRRMEKASKKAAAAAEALHGAYVNEVVELPQRRELAAARKEDRRQKRAFTAGQFVAKSLQKSTDSLNGCPPQEIPQVSGVQQQVPQFVDPLPHNFTTAGPGGGQALPSIGDFFGKEAM</sequence>
<dbReference type="RefSeq" id="WP_009721184.1">
    <property type="nucleotide sequence ID" value="NZ_GG657755.1"/>
</dbReference>
<proteinExistence type="predicted"/>
<dbReference type="Proteomes" id="UP000003963">
    <property type="component" value="Unassembled WGS sequence"/>
</dbReference>
<organism evidence="1 2">
    <name type="scientific">Streptomyces himastatinicus ATCC 53653</name>
    <dbReference type="NCBI Taxonomy" id="457427"/>
    <lineage>
        <taxon>Bacteria</taxon>
        <taxon>Bacillati</taxon>
        <taxon>Actinomycetota</taxon>
        <taxon>Actinomycetes</taxon>
        <taxon>Kitasatosporales</taxon>
        <taxon>Streptomycetaceae</taxon>
        <taxon>Streptomyces</taxon>
        <taxon>Streptomyces violaceusniger group</taxon>
    </lineage>
</organism>
<keyword evidence="2" id="KW-1185">Reference proteome</keyword>
<accession>D9WWV9</accession>
<reference evidence="1 2" key="1">
    <citation type="submission" date="2009-02" db="EMBL/GenBank/DDBJ databases">
        <title>Annotation of Streptomyces hygroscopicus strain ATCC 53653.</title>
        <authorList>
            <consortium name="The Broad Institute Genome Sequencing Platform"/>
            <consortium name="Broad Institute Microbial Sequencing Center"/>
            <person name="Fischbach M."/>
            <person name="Godfrey P."/>
            <person name="Ward D."/>
            <person name="Young S."/>
            <person name="Zeng Q."/>
            <person name="Koehrsen M."/>
            <person name="Alvarado L."/>
            <person name="Berlin A.M."/>
            <person name="Bochicchio J."/>
            <person name="Borenstein D."/>
            <person name="Chapman S.B."/>
            <person name="Chen Z."/>
            <person name="Engels R."/>
            <person name="Freedman E."/>
            <person name="Gellesch M."/>
            <person name="Goldberg J."/>
            <person name="Griggs A."/>
            <person name="Gujja S."/>
            <person name="Heilman E.R."/>
            <person name="Heiman D.I."/>
            <person name="Hepburn T.A."/>
            <person name="Howarth C."/>
            <person name="Jen D."/>
            <person name="Larson L."/>
            <person name="Lewis B."/>
            <person name="Mehta T."/>
            <person name="Park D."/>
            <person name="Pearson M."/>
            <person name="Richards J."/>
            <person name="Roberts A."/>
            <person name="Saif S."/>
            <person name="Shea T.D."/>
            <person name="Shenoy N."/>
            <person name="Sisk P."/>
            <person name="Stolte C."/>
            <person name="Sykes S.N."/>
            <person name="Thomson T."/>
            <person name="Walk T."/>
            <person name="White J."/>
            <person name="Yandava C."/>
            <person name="Straight P."/>
            <person name="Clardy J."/>
            <person name="Hung D."/>
            <person name="Kolter R."/>
            <person name="Mekalanos J."/>
            <person name="Walker S."/>
            <person name="Walsh C.T."/>
            <person name="Wieland-Brown L.C."/>
            <person name="Haas B."/>
            <person name="Nusbaum C."/>
            <person name="Birren B."/>
        </authorList>
    </citation>
    <scope>NUCLEOTIDE SEQUENCE [LARGE SCALE GENOMIC DNA]</scope>
    <source>
        <strain evidence="1 2">ATCC 53653</strain>
    </source>
</reference>
<dbReference type="OrthoDB" id="4189907at2"/>
<protein>
    <submittedName>
        <fullName evidence="1">Uncharacterized protein</fullName>
    </submittedName>
</protein>